<sequence length="124" mass="14145">MAGDAEWEVEEEGEVEKLESDVREMCKKISEYRQTTLTDPLPSLKPLTISAEAEVPLVLLGTEEQECGQRKIQLHETVSRNAANIPILVKRMRECVEEGIHKLDSLNRRTIPPAFRKKPRIIIP</sequence>
<dbReference type="GeneID" id="108825071"/>
<dbReference type="PANTHER" id="PTHR36045:SF2">
    <property type="entry name" value="OS04G0558500 PROTEIN"/>
    <property type="match status" value="1"/>
</dbReference>
<dbReference type="KEGG" id="rsz:108825071"/>
<dbReference type="PANTHER" id="PTHR36045">
    <property type="entry name" value="OS04G0558500 PROTEIN"/>
    <property type="match status" value="1"/>
</dbReference>
<proteinExistence type="predicted"/>
<reference evidence="2" key="2">
    <citation type="submission" date="2025-08" db="UniProtKB">
        <authorList>
            <consortium name="RefSeq"/>
        </authorList>
    </citation>
    <scope>IDENTIFICATION</scope>
    <source>
        <tissue evidence="2">Leaf</tissue>
    </source>
</reference>
<dbReference type="OrthoDB" id="781564at2759"/>
<protein>
    <submittedName>
        <fullName evidence="2">Uncharacterized protein LOC108825071</fullName>
    </submittedName>
</protein>
<evidence type="ECO:0000313" key="1">
    <source>
        <dbReference type="Proteomes" id="UP000504610"/>
    </source>
</evidence>
<organism evidence="1 2">
    <name type="scientific">Raphanus sativus</name>
    <name type="common">Radish</name>
    <name type="synonym">Raphanus raphanistrum var. sativus</name>
    <dbReference type="NCBI Taxonomy" id="3726"/>
    <lineage>
        <taxon>Eukaryota</taxon>
        <taxon>Viridiplantae</taxon>
        <taxon>Streptophyta</taxon>
        <taxon>Embryophyta</taxon>
        <taxon>Tracheophyta</taxon>
        <taxon>Spermatophyta</taxon>
        <taxon>Magnoliopsida</taxon>
        <taxon>eudicotyledons</taxon>
        <taxon>Gunneridae</taxon>
        <taxon>Pentapetalae</taxon>
        <taxon>rosids</taxon>
        <taxon>malvids</taxon>
        <taxon>Brassicales</taxon>
        <taxon>Brassicaceae</taxon>
        <taxon>Brassiceae</taxon>
        <taxon>Raphanus</taxon>
    </lineage>
</organism>
<accession>A0A6J0L386</accession>
<dbReference type="AlphaFoldDB" id="A0A6J0L386"/>
<reference evidence="1" key="1">
    <citation type="journal article" date="2019" name="Database">
        <title>The radish genome database (RadishGD): an integrated information resource for radish genomics.</title>
        <authorList>
            <person name="Yu H.J."/>
            <person name="Baek S."/>
            <person name="Lee Y.J."/>
            <person name="Cho A."/>
            <person name="Mun J.H."/>
        </authorList>
    </citation>
    <scope>NUCLEOTIDE SEQUENCE [LARGE SCALE GENOMIC DNA]</scope>
    <source>
        <strain evidence="1">cv. WK10039</strain>
    </source>
</reference>
<dbReference type="Proteomes" id="UP000504610">
    <property type="component" value="Chromosome 9"/>
</dbReference>
<name>A0A6J0L386_RAPSA</name>
<dbReference type="RefSeq" id="XP_018453914.1">
    <property type="nucleotide sequence ID" value="XM_018598412.2"/>
</dbReference>
<evidence type="ECO:0000313" key="2">
    <source>
        <dbReference type="RefSeq" id="XP_018453914.1"/>
    </source>
</evidence>
<gene>
    <name evidence="2" type="primary">LOC108825071</name>
</gene>
<keyword evidence="1" id="KW-1185">Reference proteome</keyword>